<sequence>MESSSVPSTSRVVSTNNSVNMTSVLGDGSSIVNSQVTTTSSSSNEADDRVINKVMCLICCKDVPQHFDAEIMEEGEMKQLRKLLKNIYFLLRETSKIPEVCTNEMFPFCFDCKNIMENLMCKHEADEHNKKKVFDGLEDLRRQWIKGQLRELEISRLPTSREIIFTQAEEKKYWDFKWLVNKGMRLRYSRLTNQNADPIDNESPSNQIDTELVSTEGVQIIEPFQNFNPNAQAGGEMATPIEPDMSPDSDDLNDNISSNQIRMQVVAFHGVNMIKCFATNKEFLKCIACFHTETIQNSSKDDEAAYTKLKIHTQSSHNVEPGKTPETTADDTSLSRQEVPLSSSKQKEKKRNLTRRTPRILECDICLRPVQGGQLNLQRHQFSHNNRAEKLAAIAAEEKGAYRNNLIKKSEKRKMEDVVGSEYPPKIFTRTANGVLFQCTICISIFKTENFLELHMETEHAAWTDESTDDE</sequence>
<dbReference type="EMBL" id="CAXLJM020000064">
    <property type="protein sequence ID" value="CAL8120830.1"/>
    <property type="molecule type" value="Genomic_DNA"/>
</dbReference>
<gene>
    <name evidence="3" type="ORF">ODALV1_LOCUS19102</name>
</gene>
<evidence type="ECO:0000256" key="1">
    <source>
        <dbReference type="SAM" id="MobiDB-lite"/>
    </source>
</evidence>
<dbReference type="Proteomes" id="UP001642540">
    <property type="component" value="Unassembled WGS sequence"/>
</dbReference>
<feature type="compositionally biased region" description="Polar residues" evidence="1">
    <location>
        <begin position="325"/>
        <end position="344"/>
    </location>
</feature>
<reference evidence="3 4" key="1">
    <citation type="submission" date="2024-08" db="EMBL/GenBank/DDBJ databases">
        <authorList>
            <person name="Cucini C."/>
            <person name="Frati F."/>
        </authorList>
    </citation>
    <scope>NUCLEOTIDE SEQUENCE [LARGE SCALE GENOMIC DNA]</scope>
</reference>
<comment type="caution">
    <text evidence="3">The sequence shown here is derived from an EMBL/GenBank/DDBJ whole genome shotgun (WGS) entry which is preliminary data.</text>
</comment>
<dbReference type="Gene3D" id="3.30.160.60">
    <property type="entry name" value="Classic Zinc Finger"/>
    <property type="match status" value="1"/>
</dbReference>
<dbReference type="InterPro" id="IPR013087">
    <property type="entry name" value="Znf_C2H2_type"/>
</dbReference>
<proteinExistence type="predicted"/>
<organism evidence="3 4">
    <name type="scientific">Orchesella dallaii</name>
    <dbReference type="NCBI Taxonomy" id="48710"/>
    <lineage>
        <taxon>Eukaryota</taxon>
        <taxon>Metazoa</taxon>
        <taxon>Ecdysozoa</taxon>
        <taxon>Arthropoda</taxon>
        <taxon>Hexapoda</taxon>
        <taxon>Collembola</taxon>
        <taxon>Entomobryomorpha</taxon>
        <taxon>Entomobryoidea</taxon>
        <taxon>Orchesellidae</taxon>
        <taxon>Orchesellinae</taxon>
        <taxon>Orchesella</taxon>
    </lineage>
</organism>
<feature type="region of interest" description="Disordered" evidence="1">
    <location>
        <begin position="312"/>
        <end position="353"/>
    </location>
</feature>
<accession>A0ABP1R5M8</accession>
<dbReference type="PROSITE" id="PS00028">
    <property type="entry name" value="ZINC_FINGER_C2H2_1"/>
    <property type="match status" value="1"/>
</dbReference>
<name>A0ABP1R5M8_9HEXA</name>
<evidence type="ECO:0000313" key="3">
    <source>
        <dbReference type="EMBL" id="CAL8120830.1"/>
    </source>
</evidence>
<feature type="domain" description="C2H2-type" evidence="2">
    <location>
        <begin position="439"/>
        <end position="460"/>
    </location>
</feature>
<evidence type="ECO:0000259" key="2">
    <source>
        <dbReference type="PROSITE" id="PS00028"/>
    </source>
</evidence>
<evidence type="ECO:0000313" key="4">
    <source>
        <dbReference type="Proteomes" id="UP001642540"/>
    </source>
</evidence>
<protein>
    <recommendedName>
        <fullName evidence="2">C2H2-type domain-containing protein</fullName>
    </recommendedName>
</protein>
<keyword evidence="4" id="KW-1185">Reference proteome</keyword>